<evidence type="ECO:0000313" key="2">
    <source>
        <dbReference type="Proteomes" id="UP000184693"/>
    </source>
</evidence>
<reference evidence="1 2" key="1">
    <citation type="submission" date="2016-11" db="EMBL/GenBank/DDBJ databases">
        <authorList>
            <person name="Jaros S."/>
            <person name="Januszkiewicz K."/>
            <person name="Wedrychowicz H."/>
        </authorList>
    </citation>
    <scope>NUCLEOTIDE SEQUENCE [LARGE SCALE GENOMIC DNA]</scope>
    <source>
        <strain evidence="1 2">GAS86</strain>
    </source>
</reference>
<dbReference type="RefSeq" id="WP_167379415.1">
    <property type="nucleotide sequence ID" value="NZ_FSRM01000002.1"/>
</dbReference>
<organism evidence="1 2">
    <name type="scientific">Paraburkholderia phenazinium</name>
    <dbReference type="NCBI Taxonomy" id="60549"/>
    <lineage>
        <taxon>Bacteria</taxon>
        <taxon>Pseudomonadati</taxon>
        <taxon>Pseudomonadota</taxon>
        <taxon>Betaproteobacteria</taxon>
        <taxon>Burkholderiales</taxon>
        <taxon>Burkholderiaceae</taxon>
        <taxon>Paraburkholderia</taxon>
    </lineage>
</organism>
<protein>
    <submittedName>
        <fullName evidence="1">Uncharacterized protein</fullName>
    </submittedName>
</protein>
<gene>
    <name evidence="1" type="ORF">SAMN05444168_4335</name>
</gene>
<name>A0A1N6JFK0_9BURK</name>
<proteinExistence type="predicted"/>
<dbReference type="Proteomes" id="UP000184693">
    <property type="component" value="Unassembled WGS sequence"/>
</dbReference>
<dbReference type="EMBL" id="FSRM01000002">
    <property type="protein sequence ID" value="SIO42983.1"/>
    <property type="molecule type" value="Genomic_DNA"/>
</dbReference>
<sequence length="49" mass="5349">MAFRSGFLIGNANGSWSAEGKTPLEAIILTEYGAPDVLRYGVRRQHGIK</sequence>
<accession>A0A1N6JFK0</accession>
<evidence type="ECO:0000313" key="1">
    <source>
        <dbReference type="EMBL" id="SIO42983.1"/>
    </source>
</evidence>
<dbReference type="AlphaFoldDB" id="A0A1N6JFK0"/>